<dbReference type="GO" id="GO:0009228">
    <property type="term" value="P:thiamine biosynthetic process"/>
    <property type="evidence" value="ECO:0007669"/>
    <property type="project" value="UniProtKB-KW"/>
</dbReference>
<dbReference type="GO" id="GO:0004789">
    <property type="term" value="F:thiamine-phosphate diphosphorylase activity"/>
    <property type="evidence" value="ECO:0007669"/>
    <property type="project" value="TreeGrafter"/>
</dbReference>
<evidence type="ECO:0000256" key="1">
    <source>
        <dbReference type="ARBA" id="ARBA00004948"/>
    </source>
</evidence>
<sequence>MAPAPARLVLVTPPDFDPADFARQLSDALQTAETAAVILDLSSDDPALWRRSAEMLCPIAQEHGAAFLLHDHPGLVREVGADGVHVTQGAAAVESAMGALKPDLIVGAGDCTTRHAAMLLGEGQPDYVLLGRLDHEGDIPATFNLVEWWSELFQIPCVALCADDWTSVEDAVSAGADFVALRDLVWNEPAGVTDAVARAAAIAERVREEAA</sequence>
<name>A0AAW5QUH1_9HYPH</name>
<evidence type="ECO:0000256" key="2">
    <source>
        <dbReference type="ARBA" id="ARBA00022977"/>
    </source>
</evidence>
<dbReference type="Proteomes" id="UP001320898">
    <property type="component" value="Unassembled WGS sequence"/>
</dbReference>
<proteinExistence type="predicted"/>
<dbReference type="AlphaFoldDB" id="A0AAW5QUH1"/>
<keyword evidence="5" id="KW-1185">Reference proteome</keyword>
<protein>
    <submittedName>
        <fullName evidence="4">Thiamine phosphate synthase</fullName>
    </submittedName>
</protein>
<comment type="caution">
    <text evidence="4">The sequence shown here is derived from an EMBL/GenBank/DDBJ whole genome shotgun (WGS) entry which is preliminary data.</text>
</comment>
<dbReference type="InterPro" id="IPR022998">
    <property type="entry name" value="ThiamineP_synth_TenI"/>
</dbReference>
<reference evidence="4 5" key="1">
    <citation type="submission" date="2022-04" db="EMBL/GenBank/DDBJ databases">
        <authorList>
            <person name="Ye Y.-Q."/>
            <person name="Du Z.-J."/>
        </authorList>
    </citation>
    <scope>NUCLEOTIDE SEQUENCE [LARGE SCALE GENOMIC DNA]</scope>
    <source>
        <strain evidence="4 5">A6E488</strain>
    </source>
</reference>
<dbReference type="InterPro" id="IPR013785">
    <property type="entry name" value="Aldolase_TIM"/>
</dbReference>
<dbReference type="EMBL" id="JALIDZ010000003">
    <property type="protein sequence ID" value="MCT8971721.1"/>
    <property type="molecule type" value="Genomic_DNA"/>
</dbReference>
<dbReference type="SUPFAM" id="SSF51391">
    <property type="entry name" value="Thiamin phosphate synthase"/>
    <property type="match status" value="1"/>
</dbReference>
<accession>A0AAW5QUH1</accession>
<dbReference type="GO" id="GO:0005737">
    <property type="term" value="C:cytoplasm"/>
    <property type="evidence" value="ECO:0007669"/>
    <property type="project" value="TreeGrafter"/>
</dbReference>
<dbReference type="PANTHER" id="PTHR20857">
    <property type="entry name" value="THIAMINE-PHOSPHATE PYROPHOSPHORYLASE"/>
    <property type="match status" value="1"/>
</dbReference>
<dbReference type="InterPro" id="IPR036206">
    <property type="entry name" value="ThiamineP_synth_sf"/>
</dbReference>
<evidence type="ECO:0000313" key="5">
    <source>
        <dbReference type="Proteomes" id="UP001320898"/>
    </source>
</evidence>
<dbReference type="RefSeq" id="WP_261615293.1">
    <property type="nucleotide sequence ID" value="NZ_JALIDZ010000003.1"/>
</dbReference>
<comment type="pathway">
    <text evidence="1">Cofactor biosynthesis; thiamine diphosphate biosynthesis.</text>
</comment>
<dbReference type="Gene3D" id="3.20.20.70">
    <property type="entry name" value="Aldolase class I"/>
    <property type="match status" value="1"/>
</dbReference>
<organism evidence="4 5">
    <name type="scientific">Microbaculum marinisediminis</name>
    <dbReference type="NCBI Taxonomy" id="2931392"/>
    <lineage>
        <taxon>Bacteria</taxon>
        <taxon>Pseudomonadati</taxon>
        <taxon>Pseudomonadota</taxon>
        <taxon>Alphaproteobacteria</taxon>
        <taxon>Hyphomicrobiales</taxon>
        <taxon>Tepidamorphaceae</taxon>
        <taxon>Microbaculum</taxon>
    </lineage>
</organism>
<evidence type="ECO:0000313" key="4">
    <source>
        <dbReference type="EMBL" id="MCT8971721.1"/>
    </source>
</evidence>
<keyword evidence="2" id="KW-0784">Thiamine biosynthesis</keyword>
<gene>
    <name evidence="4" type="ORF">MUB46_07630</name>
</gene>
<dbReference type="Pfam" id="PF02581">
    <property type="entry name" value="TMP-TENI"/>
    <property type="match status" value="1"/>
</dbReference>
<dbReference type="PANTHER" id="PTHR20857:SF15">
    <property type="entry name" value="THIAMINE-PHOSPHATE SYNTHASE"/>
    <property type="match status" value="1"/>
</dbReference>
<evidence type="ECO:0000259" key="3">
    <source>
        <dbReference type="Pfam" id="PF02581"/>
    </source>
</evidence>
<dbReference type="CDD" id="cd00564">
    <property type="entry name" value="TMP_TenI"/>
    <property type="match status" value="1"/>
</dbReference>
<feature type="domain" description="Thiamine phosphate synthase/TenI" evidence="3">
    <location>
        <begin position="8"/>
        <end position="181"/>
    </location>
</feature>